<protein>
    <submittedName>
        <fullName evidence="1">Uncharacterized protein LOC8282388</fullName>
    </submittedName>
</protein>
<evidence type="ECO:0000313" key="1">
    <source>
        <dbReference type="EMBL" id="MBX11456.1"/>
    </source>
</evidence>
<organism evidence="1">
    <name type="scientific">Rhizophora mucronata</name>
    <name type="common">Asiatic mangrove</name>
    <dbReference type="NCBI Taxonomy" id="61149"/>
    <lineage>
        <taxon>Eukaryota</taxon>
        <taxon>Viridiplantae</taxon>
        <taxon>Streptophyta</taxon>
        <taxon>Embryophyta</taxon>
        <taxon>Tracheophyta</taxon>
        <taxon>Spermatophyta</taxon>
        <taxon>Magnoliopsida</taxon>
        <taxon>eudicotyledons</taxon>
        <taxon>Gunneridae</taxon>
        <taxon>Pentapetalae</taxon>
        <taxon>rosids</taxon>
        <taxon>fabids</taxon>
        <taxon>Malpighiales</taxon>
        <taxon>Rhizophoraceae</taxon>
        <taxon>Rhizophora</taxon>
    </lineage>
</organism>
<name>A0A2P2L0I0_RHIMU</name>
<accession>A0A2P2L0I0</accession>
<sequence length="50" mass="5541">MDIKVRMPKATTPSKSPSVDFSMCTNSYAVKLGSRDQLNKGSMKCINFAR</sequence>
<dbReference type="AlphaFoldDB" id="A0A2P2L0I0"/>
<reference evidence="1" key="1">
    <citation type="submission" date="2018-02" db="EMBL/GenBank/DDBJ databases">
        <title>Rhizophora mucronata_Transcriptome.</title>
        <authorList>
            <person name="Meera S.P."/>
            <person name="Sreeshan A."/>
            <person name="Augustine A."/>
        </authorList>
    </citation>
    <scope>NUCLEOTIDE SEQUENCE</scope>
    <source>
        <tissue evidence="1">Leaf</tissue>
    </source>
</reference>
<proteinExistence type="predicted"/>
<dbReference type="EMBL" id="GGEC01030972">
    <property type="protein sequence ID" value="MBX11456.1"/>
    <property type="molecule type" value="Transcribed_RNA"/>
</dbReference>